<accession>A9WLU0</accession>
<keyword evidence="3" id="KW-1185">Reference proteome</keyword>
<dbReference type="RefSeq" id="WP_012243674.1">
    <property type="nucleotide sequence ID" value="NC_010168.1"/>
</dbReference>
<dbReference type="EMBL" id="CP000910">
    <property type="protein sequence ID" value="ABY21966.1"/>
    <property type="molecule type" value="Genomic_DNA"/>
</dbReference>
<dbReference type="GO" id="GO:0008800">
    <property type="term" value="F:beta-lactamase activity"/>
    <property type="evidence" value="ECO:0007669"/>
    <property type="project" value="InterPro"/>
</dbReference>
<organism evidence="2 3">
    <name type="scientific">Renibacterium salmoninarum (strain ATCC 33209 / DSM 20767 / JCM 11484 / NBRC 15589 / NCIMB 2235)</name>
    <dbReference type="NCBI Taxonomy" id="288705"/>
    <lineage>
        <taxon>Bacteria</taxon>
        <taxon>Bacillati</taxon>
        <taxon>Actinomycetota</taxon>
        <taxon>Actinomycetes</taxon>
        <taxon>Micrococcales</taxon>
        <taxon>Micrococcaceae</taxon>
        <taxon>Renibacterium</taxon>
    </lineage>
</organism>
<dbReference type="PANTHER" id="PTHR35333:SF3">
    <property type="entry name" value="BETA-LACTAMASE-TYPE TRANSPEPTIDASE FOLD CONTAINING PROTEIN"/>
    <property type="match status" value="1"/>
</dbReference>
<dbReference type="GO" id="GO:0030655">
    <property type="term" value="P:beta-lactam antibiotic catabolic process"/>
    <property type="evidence" value="ECO:0007669"/>
    <property type="project" value="InterPro"/>
</dbReference>
<dbReference type="KEGG" id="rsa:RSal33209_0210"/>
<sequence length="306" mass="32787">MNSADQLNSSATAAIFRAKAHLSTAGLAAGILVRDLGSGAEIGIDTERRFPLASLVKVPLALAVLQDIEIGRLDPDQLIMSEPHQRLAGPTGLSRFRGPVQITLPDLVFMAVTMSDNAAGELLFSFCPPERINQVLGEYGVSDVVVRHTLAELQSSIANILDEEQPGLVLELAINSETSGQGHVIRPLDINHANIGSARSVSNLLQMIHSDGGAIGSQLMKMLRDNALRRRLAPHFESDATSWSSKNGTFLNLRHEAGIAKPEGHPGFVVTVLSASSIPAYIQPLAEHALGLAARELYDYLRARTA</sequence>
<dbReference type="InterPro" id="IPR045155">
    <property type="entry name" value="Beta-lactam_cat"/>
</dbReference>
<dbReference type="SUPFAM" id="SSF56601">
    <property type="entry name" value="beta-lactamase/transpeptidase-like"/>
    <property type="match status" value="1"/>
</dbReference>
<dbReference type="InterPro" id="IPR000871">
    <property type="entry name" value="Beta-lactam_class-A"/>
</dbReference>
<dbReference type="SMR" id="A9WLU0"/>
<dbReference type="AlphaFoldDB" id="A9WLU0"/>
<feature type="domain" description="Beta-lactamase class A catalytic" evidence="1">
    <location>
        <begin position="30"/>
        <end position="273"/>
    </location>
</feature>
<dbReference type="Pfam" id="PF13354">
    <property type="entry name" value="Beta-lactamase2"/>
    <property type="match status" value="1"/>
</dbReference>
<dbReference type="InterPro" id="IPR012338">
    <property type="entry name" value="Beta-lactam/transpept-like"/>
</dbReference>
<protein>
    <submittedName>
        <fullName evidence="2">Beta-lactamase regulatory protein</fullName>
    </submittedName>
</protein>
<reference evidence="3" key="1">
    <citation type="journal article" date="2008" name="J. Bacteriol.">
        <title>Genome sequence of the fish pathogen Renibacterium salmoninarum suggests reductive evolution away from an environmental Arthrobacter ancestor.</title>
        <authorList>
            <person name="Wiens G.D."/>
            <person name="Rockey D.D."/>
            <person name="Wu Z."/>
            <person name="Chang J."/>
            <person name="Levy R."/>
            <person name="Crane S."/>
            <person name="Chen D.S."/>
            <person name="Capri G.R."/>
            <person name="Burnett J.R."/>
            <person name="Sudheesh P.S."/>
            <person name="Schipma M.J."/>
            <person name="Burd H."/>
            <person name="Bhattacharyya A."/>
            <person name="Rhodes L.D."/>
            <person name="Kaul R."/>
            <person name="Strom M.S."/>
        </authorList>
    </citation>
    <scope>NUCLEOTIDE SEQUENCE [LARGE SCALE GENOMIC DNA]</scope>
    <source>
        <strain evidence="3">ATCC 33209 / DSM 20767 / JCM 11484 / NBRC 15589 / NCIMB 2235</strain>
    </source>
</reference>
<dbReference type="eggNOG" id="COG2367">
    <property type="taxonomic scope" value="Bacteria"/>
</dbReference>
<name>A9WLU0_RENSM</name>
<evidence type="ECO:0000313" key="3">
    <source>
        <dbReference type="Proteomes" id="UP000002007"/>
    </source>
</evidence>
<evidence type="ECO:0000313" key="2">
    <source>
        <dbReference type="EMBL" id="ABY21966.1"/>
    </source>
</evidence>
<proteinExistence type="predicted"/>
<dbReference type="PANTHER" id="PTHR35333">
    <property type="entry name" value="BETA-LACTAMASE"/>
    <property type="match status" value="1"/>
</dbReference>
<gene>
    <name evidence="2" type="primary">blaB</name>
    <name evidence="2" type="ordered locus">RSal33209_0210</name>
</gene>
<dbReference type="Gene3D" id="3.40.710.10">
    <property type="entry name" value="DD-peptidase/beta-lactamase superfamily"/>
    <property type="match status" value="1"/>
</dbReference>
<dbReference type="GO" id="GO:0046677">
    <property type="term" value="P:response to antibiotic"/>
    <property type="evidence" value="ECO:0007669"/>
    <property type="project" value="InterPro"/>
</dbReference>
<evidence type="ECO:0000259" key="1">
    <source>
        <dbReference type="Pfam" id="PF13354"/>
    </source>
</evidence>
<dbReference type="STRING" id="288705.RSal33209_0210"/>
<dbReference type="Proteomes" id="UP000002007">
    <property type="component" value="Chromosome"/>
</dbReference>
<dbReference type="HOGENOM" id="CLU_031960_3_0_11"/>